<protein>
    <submittedName>
        <fullName evidence="1">Uncharacterized protein</fullName>
    </submittedName>
</protein>
<reference evidence="1 2" key="1">
    <citation type="journal article" date="2019" name="Genome Biol. Evol.">
        <title>Insights into the evolution of the New World diploid cottons (Gossypium, subgenus Houzingenia) based on genome sequencing.</title>
        <authorList>
            <person name="Grover C.E."/>
            <person name="Arick M.A. 2nd"/>
            <person name="Thrash A."/>
            <person name="Conover J.L."/>
            <person name="Sanders W.S."/>
            <person name="Peterson D.G."/>
            <person name="Frelichowski J.E."/>
            <person name="Scheffler J.A."/>
            <person name="Scheffler B.E."/>
            <person name="Wendel J.F."/>
        </authorList>
    </citation>
    <scope>NUCLEOTIDE SEQUENCE [LARGE SCALE GENOMIC DNA]</scope>
    <source>
        <strain evidence="1">8</strain>
        <tissue evidence="1">Leaf</tissue>
    </source>
</reference>
<keyword evidence="2" id="KW-1185">Reference proteome</keyword>
<dbReference type="Proteomes" id="UP000593568">
    <property type="component" value="Unassembled WGS sequence"/>
</dbReference>
<comment type="caution">
    <text evidence="1">The sequence shown here is derived from an EMBL/GenBank/DDBJ whole genome shotgun (WGS) entry which is preliminary data.</text>
</comment>
<evidence type="ECO:0000313" key="2">
    <source>
        <dbReference type="Proteomes" id="UP000593568"/>
    </source>
</evidence>
<proteinExistence type="predicted"/>
<evidence type="ECO:0000313" key="1">
    <source>
        <dbReference type="EMBL" id="MBA0762660.1"/>
    </source>
</evidence>
<gene>
    <name evidence="1" type="ORF">Gotri_012246</name>
</gene>
<dbReference type="AlphaFoldDB" id="A0A7J9DPK0"/>
<organism evidence="1 2">
    <name type="scientific">Gossypium trilobum</name>
    <dbReference type="NCBI Taxonomy" id="34281"/>
    <lineage>
        <taxon>Eukaryota</taxon>
        <taxon>Viridiplantae</taxon>
        <taxon>Streptophyta</taxon>
        <taxon>Embryophyta</taxon>
        <taxon>Tracheophyta</taxon>
        <taxon>Spermatophyta</taxon>
        <taxon>Magnoliopsida</taxon>
        <taxon>eudicotyledons</taxon>
        <taxon>Gunneridae</taxon>
        <taxon>Pentapetalae</taxon>
        <taxon>rosids</taxon>
        <taxon>malvids</taxon>
        <taxon>Malvales</taxon>
        <taxon>Malvaceae</taxon>
        <taxon>Malvoideae</taxon>
        <taxon>Gossypium</taxon>
    </lineage>
</organism>
<dbReference type="EMBL" id="JABEZW010000004">
    <property type="protein sequence ID" value="MBA0762660.1"/>
    <property type="molecule type" value="Genomic_DNA"/>
</dbReference>
<accession>A0A7J9DPK0</accession>
<name>A0A7J9DPK0_9ROSI</name>
<sequence>MQNGASTQLGAFPTTWIKKNTVQRSIQIHMTTKHCQNVSINSTEPYPQRYDHQEMFWHLGISK</sequence>